<dbReference type="Gene3D" id="2.40.30.10">
    <property type="entry name" value="Translation factors"/>
    <property type="match status" value="1"/>
</dbReference>
<feature type="binding site" evidence="9">
    <location>
        <position position="105"/>
    </location>
    <ligand>
        <name>FAD</name>
        <dbReference type="ChEBI" id="CHEBI:57692"/>
    </ligand>
</feature>
<dbReference type="SUPFAM" id="SSF52343">
    <property type="entry name" value="Ferredoxin reductase-like, C-terminal NADP-linked domain"/>
    <property type="match status" value="1"/>
</dbReference>
<dbReference type="GO" id="GO:0005741">
    <property type="term" value="C:mitochondrial outer membrane"/>
    <property type="evidence" value="ECO:0007669"/>
    <property type="project" value="UniProtKB-SubCell"/>
</dbReference>
<evidence type="ECO:0000313" key="12">
    <source>
        <dbReference type="EMBL" id="KAF4336152.1"/>
    </source>
</evidence>
<evidence type="ECO:0000256" key="2">
    <source>
        <dbReference type="ARBA" id="ARBA00004572"/>
    </source>
</evidence>
<comment type="cofactor">
    <cofactor evidence="1 9 10">
        <name>FAD</name>
        <dbReference type="ChEBI" id="CHEBI:57692"/>
    </cofactor>
</comment>
<dbReference type="SUPFAM" id="SSF63380">
    <property type="entry name" value="Riboflavin synthase domain-like"/>
    <property type="match status" value="1"/>
</dbReference>
<dbReference type="PROSITE" id="PS51384">
    <property type="entry name" value="FAD_FR"/>
    <property type="match status" value="1"/>
</dbReference>
<evidence type="ECO:0000256" key="6">
    <source>
        <dbReference type="ARBA" id="ARBA00023002"/>
    </source>
</evidence>
<dbReference type="PANTHER" id="PTHR19370:SF101">
    <property type="entry name" value="NADH-CYTOCHROME B5 REDUCTASE"/>
    <property type="match status" value="1"/>
</dbReference>
<dbReference type="GO" id="GO:0006696">
    <property type="term" value="P:ergosterol biosynthetic process"/>
    <property type="evidence" value="ECO:0007669"/>
    <property type="project" value="TreeGrafter"/>
</dbReference>
<keyword evidence="5 9" id="KW-0274">FAD</keyword>
<evidence type="ECO:0000256" key="1">
    <source>
        <dbReference type="ARBA" id="ARBA00001974"/>
    </source>
</evidence>
<feature type="binding site" evidence="9">
    <location>
        <position position="132"/>
    </location>
    <ligand>
        <name>FAD</name>
        <dbReference type="ChEBI" id="CHEBI:57692"/>
    </ligand>
</feature>
<keyword evidence="7 10" id="KW-0520">NAD</keyword>
<proteinExistence type="inferred from homology"/>
<dbReference type="CDD" id="cd06183">
    <property type="entry name" value="cyt_b5_reduct_like"/>
    <property type="match status" value="1"/>
</dbReference>
<dbReference type="InterPro" id="IPR017927">
    <property type="entry name" value="FAD-bd_FR_type"/>
</dbReference>
<evidence type="ECO:0000256" key="7">
    <source>
        <dbReference type="ARBA" id="ARBA00023027"/>
    </source>
</evidence>
<name>A0A9P5ACG2_9HYPO</name>
<gene>
    <name evidence="12" type="ORF">FBEOM_9995</name>
</gene>
<dbReference type="OrthoDB" id="432685at2759"/>
<dbReference type="PRINTS" id="PR00371">
    <property type="entry name" value="FPNCR"/>
</dbReference>
<dbReference type="AlphaFoldDB" id="A0A9P5ACG2"/>
<feature type="binding site" evidence="9">
    <location>
        <position position="130"/>
    </location>
    <ligand>
        <name>FAD</name>
        <dbReference type="ChEBI" id="CHEBI:57692"/>
    </ligand>
</feature>
<dbReference type="InterPro" id="IPR001834">
    <property type="entry name" value="CBR-like"/>
</dbReference>
<feature type="binding site" evidence="9">
    <location>
        <position position="107"/>
    </location>
    <ligand>
        <name>FAD</name>
        <dbReference type="ChEBI" id="CHEBI:57692"/>
    </ligand>
</feature>
<dbReference type="PRINTS" id="PR00406">
    <property type="entry name" value="CYTB5RDTASE"/>
</dbReference>
<accession>A0A9P5ACG2</accession>
<dbReference type="FunFam" id="3.40.50.80:FF:000009">
    <property type="entry name" value="NADH-cytochrome b5 reductase"/>
    <property type="match status" value="1"/>
</dbReference>
<dbReference type="InterPro" id="IPR001433">
    <property type="entry name" value="OxRdtase_FAD/NAD-bd"/>
</dbReference>
<evidence type="ECO:0000256" key="4">
    <source>
        <dbReference type="ARBA" id="ARBA00022630"/>
    </source>
</evidence>
<dbReference type="Pfam" id="PF00970">
    <property type="entry name" value="FAD_binding_6"/>
    <property type="match status" value="1"/>
</dbReference>
<dbReference type="Gene3D" id="3.40.50.80">
    <property type="entry name" value="Nucleotide-binding domain of ferredoxin-NADP reductase (FNR) module"/>
    <property type="match status" value="1"/>
</dbReference>
<feature type="binding site" evidence="9">
    <location>
        <position position="173"/>
    </location>
    <ligand>
        <name>FAD</name>
        <dbReference type="ChEBI" id="CHEBI:57692"/>
    </ligand>
</feature>
<keyword evidence="6 10" id="KW-0560">Oxidoreductase</keyword>
<evidence type="ECO:0000259" key="11">
    <source>
        <dbReference type="PROSITE" id="PS51384"/>
    </source>
</evidence>
<comment type="caution">
    <text evidence="12">The sequence shown here is derived from an EMBL/GenBank/DDBJ whole genome shotgun (WGS) entry which is preliminary data.</text>
</comment>
<sequence>MALRLPLRARPAPLIAGFTLGAIGVGVCSKLMFGTVSAESNEPQKIFKGGFASVKLPLHSSEDETHDTKRLRFKLPQETAVSGLPLTSALLTFTWPEGSWLPTPRPYSPISPSDEPGYVELMVKKYPNGKGSGYLHSLKPGDQLYVLTALPGYKWKPNAFSHITLIAGGCGITPIFQLAQGILRNPKDKTRMTLVFGANSDEDVLLKKELDAFAKEFPDRLSVKYTVSRPKEGSGLRKGRIDGEFLREVVPKGTEKVFVCGPPAMEEVLVGKRGGGVLKELGFEKGQIHRF</sequence>
<feature type="binding site" evidence="9">
    <location>
        <position position="124"/>
    </location>
    <ligand>
        <name>FAD</name>
        <dbReference type="ChEBI" id="CHEBI:57692"/>
    </ligand>
</feature>
<evidence type="ECO:0000256" key="5">
    <source>
        <dbReference type="ARBA" id="ARBA00022827"/>
    </source>
</evidence>
<dbReference type="Proteomes" id="UP000730481">
    <property type="component" value="Unassembled WGS sequence"/>
</dbReference>
<dbReference type="InterPro" id="IPR039261">
    <property type="entry name" value="FNR_nucleotide-bd"/>
</dbReference>
<evidence type="ECO:0000256" key="8">
    <source>
        <dbReference type="ARBA" id="ARBA00023136"/>
    </source>
</evidence>
<dbReference type="GO" id="GO:0090524">
    <property type="term" value="F:cytochrome-b5 reductase activity, acting on NADH"/>
    <property type="evidence" value="ECO:0007669"/>
    <property type="project" value="UniProtKB-EC"/>
</dbReference>
<feature type="domain" description="FAD-binding FR-type" evidence="11">
    <location>
        <begin position="51"/>
        <end position="158"/>
    </location>
</feature>
<evidence type="ECO:0000256" key="9">
    <source>
        <dbReference type="PIRSR" id="PIRSR601834-1"/>
    </source>
</evidence>
<dbReference type="EMBL" id="PVQB02000515">
    <property type="protein sequence ID" value="KAF4336152.1"/>
    <property type="molecule type" value="Genomic_DNA"/>
</dbReference>
<dbReference type="InterPro" id="IPR017938">
    <property type="entry name" value="Riboflavin_synthase-like_b-brl"/>
</dbReference>
<protein>
    <recommendedName>
        <fullName evidence="10">NADH-cytochrome b5 reductase</fullName>
        <ecNumber evidence="10">1.6.2.2</ecNumber>
    </recommendedName>
</protein>
<comment type="subcellular location">
    <subcellularLocation>
        <location evidence="2">Mitochondrion outer membrane</location>
        <topology evidence="2">Single-pass membrane protein</topology>
    </subcellularLocation>
</comment>
<evidence type="ECO:0000256" key="10">
    <source>
        <dbReference type="RuleBase" id="RU361226"/>
    </source>
</evidence>
<dbReference type="EC" id="1.6.2.2" evidence="10"/>
<feature type="binding site" evidence="9">
    <location>
        <position position="106"/>
    </location>
    <ligand>
        <name>FAD</name>
        <dbReference type="ChEBI" id="CHEBI:57692"/>
    </ligand>
</feature>
<reference evidence="12" key="2">
    <citation type="submission" date="2020-02" db="EMBL/GenBank/DDBJ databases">
        <title>Identification and distribution of gene clusters putatively required for synthesis of sphingolipid metabolism inhibitors in phylogenetically diverse species of the filamentous fungus Fusarium.</title>
        <authorList>
            <person name="Kim H.-S."/>
            <person name="Busman M."/>
            <person name="Brown D.W."/>
            <person name="Divon H."/>
            <person name="Uhlig S."/>
            <person name="Proctor R.H."/>
        </authorList>
    </citation>
    <scope>NUCLEOTIDE SEQUENCE</scope>
    <source>
        <strain evidence="12">NRRL 25174</strain>
    </source>
</reference>
<dbReference type="InterPro" id="IPR001709">
    <property type="entry name" value="Flavoprot_Pyr_Nucl_cyt_Rdtase"/>
</dbReference>
<organism evidence="12 13">
    <name type="scientific">Fusarium beomiforme</name>
    <dbReference type="NCBI Taxonomy" id="44412"/>
    <lineage>
        <taxon>Eukaryota</taxon>
        <taxon>Fungi</taxon>
        <taxon>Dikarya</taxon>
        <taxon>Ascomycota</taxon>
        <taxon>Pezizomycotina</taxon>
        <taxon>Sordariomycetes</taxon>
        <taxon>Hypocreomycetidae</taxon>
        <taxon>Hypocreales</taxon>
        <taxon>Nectriaceae</taxon>
        <taxon>Fusarium</taxon>
        <taxon>Fusarium burgessii species complex</taxon>
    </lineage>
</organism>
<evidence type="ECO:0000313" key="13">
    <source>
        <dbReference type="Proteomes" id="UP000730481"/>
    </source>
</evidence>
<comment type="similarity">
    <text evidence="3 10">Belongs to the flavoprotein pyridine nucleotide cytochrome reductase family.</text>
</comment>
<comment type="catalytic activity">
    <reaction evidence="10">
        <text>2 Fe(III)-[cytochrome b5] + NADH = 2 Fe(II)-[cytochrome b5] + NAD(+) + H(+)</text>
        <dbReference type="Rhea" id="RHEA:46680"/>
        <dbReference type="Rhea" id="RHEA-COMP:10438"/>
        <dbReference type="Rhea" id="RHEA-COMP:10439"/>
        <dbReference type="ChEBI" id="CHEBI:15378"/>
        <dbReference type="ChEBI" id="CHEBI:29033"/>
        <dbReference type="ChEBI" id="CHEBI:29034"/>
        <dbReference type="ChEBI" id="CHEBI:57540"/>
        <dbReference type="ChEBI" id="CHEBI:57945"/>
        <dbReference type="EC" id="1.6.2.2"/>
    </reaction>
</comment>
<dbReference type="PANTHER" id="PTHR19370">
    <property type="entry name" value="NADH-CYTOCHROME B5 REDUCTASE"/>
    <property type="match status" value="1"/>
</dbReference>
<keyword evidence="8" id="KW-0472">Membrane</keyword>
<evidence type="ECO:0000256" key="3">
    <source>
        <dbReference type="ARBA" id="ARBA00006105"/>
    </source>
</evidence>
<dbReference type="Pfam" id="PF00175">
    <property type="entry name" value="NAD_binding_1"/>
    <property type="match status" value="1"/>
</dbReference>
<keyword evidence="4 9" id="KW-0285">Flavoprotein</keyword>
<dbReference type="InterPro" id="IPR008333">
    <property type="entry name" value="Cbr1-like_FAD-bd_dom"/>
</dbReference>
<reference evidence="12" key="1">
    <citation type="journal article" date="2017" name="Mycologia">
        <title>Fusarium algeriense, sp. nov., a novel toxigenic crown rot pathogen of durum wheat from Algeria is nested in the Fusarium burgessii species complex.</title>
        <authorList>
            <person name="Laraba I."/>
            <person name="Keddad A."/>
            <person name="Boureghda H."/>
            <person name="Abdallah N."/>
            <person name="Vaughan M.M."/>
            <person name="Proctor R.H."/>
            <person name="Busman M."/>
            <person name="O'Donnell K."/>
        </authorList>
    </citation>
    <scope>NUCLEOTIDE SEQUENCE</scope>
    <source>
        <strain evidence="12">NRRL 25174</strain>
    </source>
</reference>
<keyword evidence="13" id="KW-1185">Reference proteome</keyword>